<dbReference type="EMBL" id="RCOS01000146">
    <property type="protein sequence ID" value="RSN72600.1"/>
    <property type="molecule type" value="Genomic_DNA"/>
</dbReference>
<protein>
    <recommendedName>
        <fullName evidence="2 7">Replication factor C small subunit</fullName>
        <shortName evidence="7">RFC small subunit</shortName>
    </recommendedName>
    <alternativeName>
        <fullName evidence="6 7">Clamp loader small subunit</fullName>
    </alternativeName>
</protein>
<dbReference type="Gene3D" id="1.20.272.10">
    <property type="match status" value="1"/>
</dbReference>
<dbReference type="Proteomes" id="UP000277582">
    <property type="component" value="Unassembled WGS sequence"/>
</dbReference>
<dbReference type="SMART" id="SM00382">
    <property type="entry name" value="AAA"/>
    <property type="match status" value="1"/>
</dbReference>
<dbReference type="Gene3D" id="1.10.8.60">
    <property type="match status" value="1"/>
</dbReference>
<dbReference type="OrthoDB" id="7928at2157"/>
<dbReference type="Pfam" id="PF08542">
    <property type="entry name" value="Rep_fac_C"/>
    <property type="match status" value="1"/>
</dbReference>
<organism evidence="9 10">
    <name type="scientific">Candidatus Methanodesulfokora washburnensis</name>
    <dbReference type="NCBI Taxonomy" id="2478471"/>
    <lineage>
        <taxon>Archaea</taxon>
        <taxon>Thermoproteota</taxon>
        <taxon>Candidatus Korarchaeia</taxon>
        <taxon>Candidatus Korarchaeia incertae sedis</taxon>
        <taxon>Candidatus Methanodesulfokora</taxon>
    </lineage>
</organism>
<dbReference type="CDD" id="cd18140">
    <property type="entry name" value="HLD_clamp_RFC"/>
    <property type="match status" value="1"/>
</dbReference>
<keyword evidence="10" id="KW-1185">Reference proteome</keyword>
<evidence type="ECO:0000313" key="9">
    <source>
        <dbReference type="EMBL" id="RSN72600.1"/>
    </source>
</evidence>
<name>A0A3R9QT76_9CREN</name>
<dbReference type="Pfam" id="PF00004">
    <property type="entry name" value="AAA"/>
    <property type="match status" value="1"/>
</dbReference>
<dbReference type="AlphaFoldDB" id="A0A3R9QT76"/>
<evidence type="ECO:0000313" key="10">
    <source>
        <dbReference type="Proteomes" id="UP000277582"/>
    </source>
</evidence>
<dbReference type="SUPFAM" id="SSF52540">
    <property type="entry name" value="P-loop containing nucleoside triphosphate hydrolases"/>
    <property type="match status" value="1"/>
</dbReference>
<keyword evidence="5 7" id="KW-0067">ATP-binding</keyword>
<dbReference type="PANTHER" id="PTHR11669:SF20">
    <property type="entry name" value="REPLICATION FACTOR C SUBUNIT 4"/>
    <property type="match status" value="1"/>
</dbReference>
<comment type="caution">
    <text evidence="9">The sequence shown here is derived from an EMBL/GenBank/DDBJ whole genome shotgun (WGS) entry which is preliminary data.</text>
</comment>
<reference evidence="9 10" key="1">
    <citation type="submission" date="2018-10" db="EMBL/GenBank/DDBJ databases">
        <title>Co-occurring genomic capacity for anaerobic methane metabolism and dissimilatory sulfite reduction discovered in the Korarchaeota.</title>
        <authorList>
            <person name="Mckay L.J."/>
            <person name="Dlakic M."/>
            <person name="Fields M.W."/>
            <person name="Delmont T.O."/>
            <person name="Eren A.M."/>
            <person name="Jay Z.J."/>
            <person name="Klingelsmith K.B."/>
            <person name="Rusch D.B."/>
            <person name="Inskeep W.P."/>
        </authorList>
    </citation>
    <scope>NUCLEOTIDE SEQUENCE [LARGE SCALE GENOMIC DNA]</scope>
    <source>
        <strain evidence="9 10">MDKW</strain>
    </source>
</reference>
<dbReference type="Gene3D" id="3.40.50.300">
    <property type="entry name" value="P-loop containing nucleotide triphosphate hydrolases"/>
    <property type="match status" value="1"/>
</dbReference>
<comment type="subunit">
    <text evidence="7">Heteromultimer composed of small subunits (RfcS) and large subunits (RfcL).</text>
</comment>
<feature type="binding site" evidence="7">
    <location>
        <begin position="43"/>
        <end position="50"/>
    </location>
    <ligand>
        <name>ATP</name>
        <dbReference type="ChEBI" id="CHEBI:30616"/>
    </ligand>
</feature>
<dbReference type="FunFam" id="3.40.50.300:FF:000129">
    <property type="entry name" value="Replication factor C subunit 5"/>
    <property type="match status" value="1"/>
</dbReference>
<dbReference type="GO" id="GO:0006281">
    <property type="term" value="P:DNA repair"/>
    <property type="evidence" value="ECO:0007669"/>
    <property type="project" value="TreeGrafter"/>
</dbReference>
<dbReference type="GO" id="GO:0003689">
    <property type="term" value="F:DNA clamp loader activity"/>
    <property type="evidence" value="ECO:0007669"/>
    <property type="project" value="UniProtKB-UniRule"/>
</dbReference>
<accession>A0A3R9QT76</accession>
<feature type="domain" description="AAA+ ATPase" evidence="8">
    <location>
        <begin position="35"/>
        <end position="162"/>
    </location>
</feature>
<dbReference type="SUPFAM" id="SSF48019">
    <property type="entry name" value="post-AAA+ oligomerization domain-like"/>
    <property type="match status" value="1"/>
</dbReference>
<evidence type="ECO:0000256" key="4">
    <source>
        <dbReference type="ARBA" id="ARBA00022741"/>
    </source>
</evidence>
<dbReference type="GO" id="GO:0003677">
    <property type="term" value="F:DNA binding"/>
    <property type="evidence" value="ECO:0007669"/>
    <property type="project" value="InterPro"/>
</dbReference>
<dbReference type="GO" id="GO:0005663">
    <property type="term" value="C:DNA replication factor C complex"/>
    <property type="evidence" value="ECO:0007669"/>
    <property type="project" value="InterPro"/>
</dbReference>
<evidence type="ECO:0000256" key="7">
    <source>
        <dbReference type="HAMAP-Rule" id="MF_01509"/>
    </source>
</evidence>
<dbReference type="Pfam" id="PF21960">
    <property type="entry name" value="RCF1-5-like_lid"/>
    <property type="match status" value="1"/>
</dbReference>
<dbReference type="InterPro" id="IPR013748">
    <property type="entry name" value="Rep_factorC_C"/>
</dbReference>
<gene>
    <name evidence="7" type="primary">rfcS</name>
    <name evidence="9" type="ORF">D6D85_13315</name>
</gene>
<dbReference type="InterPro" id="IPR003959">
    <property type="entry name" value="ATPase_AAA_core"/>
</dbReference>
<dbReference type="GO" id="GO:0006261">
    <property type="term" value="P:DNA-templated DNA replication"/>
    <property type="evidence" value="ECO:0007669"/>
    <property type="project" value="TreeGrafter"/>
</dbReference>
<dbReference type="FunFam" id="1.20.272.10:FF:000029">
    <property type="entry name" value="Replication factor C small subunit"/>
    <property type="match status" value="1"/>
</dbReference>
<dbReference type="InterPro" id="IPR027417">
    <property type="entry name" value="P-loop_NTPase"/>
</dbReference>
<dbReference type="InterPro" id="IPR047854">
    <property type="entry name" value="RFC_lid"/>
</dbReference>
<comment type="similarity">
    <text evidence="1 7">Belongs to the activator 1 small subunits family. RfcS subfamily.</text>
</comment>
<dbReference type="HAMAP" id="MF_01509">
    <property type="entry name" value="RfcS"/>
    <property type="match status" value="1"/>
</dbReference>
<dbReference type="InterPro" id="IPR050238">
    <property type="entry name" value="DNA_Rep/Repair_Clamp_Loader"/>
</dbReference>
<comment type="function">
    <text evidence="7">Part of the RFC clamp loader complex which loads the PCNA sliding clamp onto DNA.</text>
</comment>
<evidence type="ECO:0000256" key="5">
    <source>
        <dbReference type="ARBA" id="ARBA00022840"/>
    </source>
</evidence>
<keyword evidence="4 7" id="KW-0547">Nucleotide-binding</keyword>
<proteinExistence type="inferred from homology"/>
<keyword evidence="3 7" id="KW-0235">DNA replication</keyword>
<dbReference type="RefSeq" id="WP_125672438.1">
    <property type="nucleotide sequence ID" value="NZ_RCOS01000146.1"/>
</dbReference>
<evidence type="ECO:0000256" key="3">
    <source>
        <dbReference type="ARBA" id="ARBA00022705"/>
    </source>
</evidence>
<dbReference type="CDD" id="cd00009">
    <property type="entry name" value="AAA"/>
    <property type="match status" value="1"/>
</dbReference>
<evidence type="ECO:0000256" key="1">
    <source>
        <dbReference type="ARBA" id="ARBA00009668"/>
    </source>
</evidence>
<dbReference type="NCBIfam" id="NF001679">
    <property type="entry name" value="PRK00440.1"/>
    <property type="match status" value="1"/>
</dbReference>
<dbReference type="InterPro" id="IPR008921">
    <property type="entry name" value="DNA_pol3_clamp-load_cplx_C"/>
</dbReference>
<dbReference type="InterPro" id="IPR023748">
    <property type="entry name" value="Rep_factor-C_ssu_arc"/>
</dbReference>
<evidence type="ECO:0000259" key="8">
    <source>
        <dbReference type="SMART" id="SM00382"/>
    </source>
</evidence>
<dbReference type="InterPro" id="IPR003593">
    <property type="entry name" value="AAA+_ATPase"/>
</dbReference>
<evidence type="ECO:0000256" key="6">
    <source>
        <dbReference type="ARBA" id="ARBA00031749"/>
    </source>
</evidence>
<dbReference type="GO" id="GO:0016887">
    <property type="term" value="F:ATP hydrolysis activity"/>
    <property type="evidence" value="ECO:0007669"/>
    <property type="project" value="InterPro"/>
</dbReference>
<sequence>MFELWVEKYRPKRLKDIVGQDEVIEALTGFVEKRSMPHLLFAGPAGTGKTTTALALANEIYGSEELVSANYMELNASDERGIDTIRVKIKDFAKTKALGEVPFKIIHLDEADNLTSDAQQALRRIMEMYSSNVRFILACNYSSKIIDPIQSRCAVFRFNPLTDDAIIKRLSYIAEQEKIQIGDDGFKAIAYVAEGDLRKAINILQTAFAVAKGKISPEIVYKISGLAMPEEVNDIIRLALEGQFLEARTSVRNLMINYGISAEDLVRQLHRQILQYDGIDDVKKAEIVSYIGEIDFRLAEGGNGDIQISALLSKIASIGRGSHASVG</sequence>
<dbReference type="PANTHER" id="PTHR11669">
    <property type="entry name" value="REPLICATION FACTOR C / DNA POLYMERASE III GAMMA-TAU SUBUNIT"/>
    <property type="match status" value="1"/>
</dbReference>
<evidence type="ECO:0000256" key="2">
    <source>
        <dbReference type="ARBA" id="ARBA00014164"/>
    </source>
</evidence>
<dbReference type="GO" id="GO:0005524">
    <property type="term" value="F:ATP binding"/>
    <property type="evidence" value="ECO:0007669"/>
    <property type="project" value="UniProtKB-UniRule"/>
</dbReference>